<dbReference type="PANTHER" id="PTHR40640:SF1">
    <property type="entry name" value="ANCHORED GLYCOPROTEIN, PUTATIVE (AFU_ORTHOLOGUE AFUA_8G04860)-RELATED"/>
    <property type="match status" value="1"/>
</dbReference>
<feature type="signal peptide" evidence="1">
    <location>
        <begin position="1"/>
        <end position="17"/>
    </location>
</feature>
<evidence type="ECO:0000313" key="2">
    <source>
        <dbReference type="EMBL" id="KAF1830380.1"/>
    </source>
</evidence>
<sequence length="229" mass="22979">MRQSIAILSILASSACAEDIISVYFPGGYEGVDPVATINTVNPSTTEFRVACPTGVDSSECGWSPGLDVTILSQTRYQAEMTAEGISMSLGCDYNEKAVEMSCTVNQVGGNDDTGGEPVTAVLSGTDVEFLAVTVVQGNSLLTDGTSVVPSASAVAESTAPVSSARSASTGLMTASVTAPTASMTLDSETSPTVSGSASTPAFTGAAVHHGVQGSALLALVGAAALNIW</sequence>
<dbReference type="OrthoDB" id="4991875at2759"/>
<reference evidence="2" key="1">
    <citation type="submission" date="2020-01" db="EMBL/GenBank/DDBJ databases">
        <authorList>
            <consortium name="DOE Joint Genome Institute"/>
            <person name="Haridas S."/>
            <person name="Albert R."/>
            <person name="Binder M."/>
            <person name="Bloem J."/>
            <person name="Labutti K."/>
            <person name="Salamov A."/>
            <person name="Andreopoulos B."/>
            <person name="Baker S.E."/>
            <person name="Barry K."/>
            <person name="Bills G."/>
            <person name="Bluhm B.H."/>
            <person name="Cannon C."/>
            <person name="Castanera R."/>
            <person name="Culley D.E."/>
            <person name="Daum C."/>
            <person name="Ezra D."/>
            <person name="Gonzalez J.B."/>
            <person name="Henrissat B."/>
            <person name="Kuo A."/>
            <person name="Liang C."/>
            <person name="Lipzen A."/>
            <person name="Lutzoni F."/>
            <person name="Magnuson J."/>
            <person name="Mondo S."/>
            <person name="Nolan M."/>
            <person name="Ohm R."/>
            <person name="Pangilinan J."/>
            <person name="Park H.-J."/>
            <person name="Ramirez L."/>
            <person name="Alfaro M."/>
            <person name="Sun H."/>
            <person name="Tritt A."/>
            <person name="Yoshinaga Y."/>
            <person name="Zwiers L.-H."/>
            <person name="Turgeon B.G."/>
            <person name="Goodwin S.B."/>
            <person name="Spatafora J.W."/>
            <person name="Crous P.W."/>
            <person name="Grigoriev I.V."/>
        </authorList>
    </citation>
    <scope>NUCLEOTIDE SEQUENCE</scope>
    <source>
        <strain evidence="2">P77</strain>
    </source>
</reference>
<keyword evidence="1" id="KW-0732">Signal</keyword>
<feature type="chain" id="PRO_5025681820" description="GPI anchored protein" evidence="1">
    <location>
        <begin position="18"/>
        <end position="229"/>
    </location>
</feature>
<name>A0A6A5K242_9PLEO</name>
<dbReference type="AlphaFoldDB" id="A0A6A5K242"/>
<dbReference type="PROSITE" id="PS51257">
    <property type="entry name" value="PROKAR_LIPOPROTEIN"/>
    <property type="match status" value="1"/>
</dbReference>
<dbReference type="PANTHER" id="PTHR40640">
    <property type="entry name" value="ANCHORED GLYCOPROTEIN, PUTATIVE (AFU_ORTHOLOGUE AFUA_8G04860)-RELATED"/>
    <property type="match status" value="1"/>
</dbReference>
<evidence type="ECO:0000313" key="3">
    <source>
        <dbReference type="Proteomes" id="UP000800040"/>
    </source>
</evidence>
<dbReference type="Proteomes" id="UP000800040">
    <property type="component" value="Unassembled WGS sequence"/>
</dbReference>
<proteinExistence type="predicted"/>
<protein>
    <recommendedName>
        <fullName evidence="4">GPI anchored protein</fullName>
    </recommendedName>
</protein>
<keyword evidence="3" id="KW-1185">Reference proteome</keyword>
<evidence type="ECO:0000256" key="1">
    <source>
        <dbReference type="SAM" id="SignalP"/>
    </source>
</evidence>
<organism evidence="2 3">
    <name type="scientific">Decorospora gaudefroyi</name>
    <dbReference type="NCBI Taxonomy" id="184978"/>
    <lineage>
        <taxon>Eukaryota</taxon>
        <taxon>Fungi</taxon>
        <taxon>Dikarya</taxon>
        <taxon>Ascomycota</taxon>
        <taxon>Pezizomycotina</taxon>
        <taxon>Dothideomycetes</taxon>
        <taxon>Pleosporomycetidae</taxon>
        <taxon>Pleosporales</taxon>
        <taxon>Pleosporineae</taxon>
        <taxon>Pleosporaceae</taxon>
        <taxon>Decorospora</taxon>
    </lineage>
</organism>
<accession>A0A6A5K242</accession>
<gene>
    <name evidence="2" type="ORF">BDW02DRAFT_507663</name>
</gene>
<evidence type="ECO:0008006" key="4">
    <source>
        <dbReference type="Google" id="ProtNLM"/>
    </source>
</evidence>
<dbReference type="EMBL" id="ML975398">
    <property type="protein sequence ID" value="KAF1830380.1"/>
    <property type="molecule type" value="Genomic_DNA"/>
</dbReference>